<dbReference type="OrthoDB" id="941984at2"/>
<name>A0A1H2B8J0_MUCMA</name>
<keyword evidence="2" id="KW-0812">Transmembrane</keyword>
<organism evidence="4 5">
    <name type="scientific">Mucilaginibacter mallensis</name>
    <dbReference type="NCBI Taxonomy" id="652787"/>
    <lineage>
        <taxon>Bacteria</taxon>
        <taxon>Pseudomonadati</taxon>
        <taxon>Bacteroidota</taxon>
        <taxon>Sphingobacteriia</taxon>
        <taxon>Sphingobacteriales</taxon>
        <taxon>Sphingobacteriaceae</taxon>
        <taxon>Mucilaginibacter</taxon>
    </lineage>
</organism>
<dbReference type="RefSeq" id="WP_091377058.1">
    <property type="nucleotide sequence ID" value="NZ_LT629740.1"/>
</dbReference>
<feature type="region of interest" description="Disordered" evidence="1">
    <location>
        <begin position="99"/>
        <end position="124"/>
    </location>
</feature>
<dbReference type="AlphaFoldDB" id="A0A1H2B8J0"/>
<keyword evidence="2" id="KW-0472">Membrane</keyword>
<evidence type="ECO:0000259" key="3">
    <source>
        <dbReference type="Pfam" id="PF18917"/>
    </source>
</evidence>
<evidence type="ECO:0000256" key="2">
    <source>
        <dbReference type="SAM" id="Phobius"/>
    </source>
</evidence>
<feature type="transmembrane region" description="Helical" evidence="2">
    <location>
        <begin position="34"/>
        <end position="52"/>
    </location>
</feature>
<sequence>MKNDKLIPGLILVLIGAVILLDNFGYIDFRWGNIWHLWPMFLIIAGVNLVFAHNRTPLATILKIGVIVLGFGLLLFGRFGDRMNFPMYYSFHNDNHDNDNSDKDDDNNDDDDDDTTTTTKSGIVQVESNNGFNTPYTADAKIAQLNISGGGTEYLLSDTTNQLFKADTKEHFGKYEFSHRNEGSTYILDFKMKDKKGGHFNWSTGDDKSNSATFKLNPNPIWDISVETGATSLDFDLTKFKIRTLKLSGGAASFNVKLGQPQALTNVEVSTGMASVDIKIPQNAACRIKTDSGLSSTDFDGFTKKDDDTYETPGYETATNKINININGGISDFNVHRY</sequence>
<evidence type="ECO:0000313" key="5">
    <source>
        <dbReference type="Proteomes" id="UP000199679"/>
    </source>
</evidence>
<protein>
    <recommendedName>
        <fullName evidence="3">LiaI-LiaF-like transmembrane region domain-containing protein</fullName>
    </recommendedName>
</protein>
<gene>
    <name evidence="4" type="ORF">SAMN05216490_3974</name>
</gene>
<proteinExistence type="predicted"/>
<feature type="transmembrane region" description="Helical" evidence="2">
    <location>
        <begin position="58"/>
        <end position="77"/>
    </location>
</feature>
<keyword evidence="2" id="KW-1133">Transmembrane helix</keyword>
<accession>A0A1H2B8J0</accession>
<keyword evidence="5" id="KW-1185">Reference proteome</keyword>
<feature type="transmembrane region" description="Helical" evidence="2">
    <location>
        <begin position="6"/>
        <end position="27"/>
    </location>
</feature>
<dbReference type="STRING" id="652787.SAMN05216490_3974"/>
<reference evidence="4 5" key="1">
    <citation type="submission" date="2016-10" db="EMBL/GenBank/DDBJ databases">
        <authorList>
            <person name="de Groot N.N."/>
        </authorList>
    </citation>
    <scope>NUCLEOTIDE SEQUENCE [LARGE SCALE GENOMIC DNA]</scope>
    <source>
        <strain evidence="4 5">MP1X4</strain>
    </source>
</reference>
<dbReference type="Pfam" id="PF18917">
    <property type="entry name" value="LiaI-LiaF-like_TM1"/>
    <property type="match status" value="1"/>
</dbReference>
<dbReference type="EMBL" id="LT629740">
    <property type="protein sequence ID" value="SDT54541.1"/>
    <property type="molecule type" value="Genomic_DNA"/>
</dbReference>
<dbReference type="InterPro" id="IPR043726">
    <property type="entry name" value="LiaI-LiaF-like_TM1"/>
</dbReference>
<feature type="domain" description="LiaI-LiaF-like transmembrane region" evidence="3">
    <location>
        <begin position="6"/>
        <end position="49"/>
    </location>
</feature>
<evidence type="ECO:0000313" key="4">
    <source>
        <dbReference type="EMBL" id="SDT54541.1"/>
    </source>
</evidence>
<feature type="compositionally biased region" description="Acidic residues" evidence="1">
    <location>
        <begin position="102"/>
        <end position="115"/>
    </location>
</feature>
<evidence type="ECO:0000256" key="1">
    <source>
        <dbReference type="SAM" id="MobiDB-lite"/>
    </source>
</evidence>
<dbReference type="Proteomes" id="UP000199679">
    <property type="component" value="Chromosome I"/>
</dbReference>